<comment type="caution">
    <text evidence="2">The sequence shown here is derived from an EMBL/GenBank/DDBJ whole genome shotgun (WGS) entry which is preliminary data.</text>
</comment>
<dbReference type="Proteomes" id="UP001206128">
    <property type="component" value="Unassembled WGS sequence"/>
</dbReference>
<name>A0AAE3KF31_9PSEU</name>
<gene>
    <name evidence="2" type="ORF">LX83_000854</name>
</gene>
<feature type="transmembrane region" description="Helical" evidence="1">
    <location>
        <begin position="30"/>
        <end position="49"/>
    </location>
</feature>
<keyword evidence="1" id="KW-0812">Transmembrane</keyword>
<evidence type="ECO:0000313" key="2">
    <source>
        <dbReference type="EMBL" id="MCP2164014.1"/>
    </source>
</evidence>
<accession>A0AAE3KF31</accession>
<dbReference type="AlphaFoldDB" id="A0AAE3KF31"/>
<keyword evidence="3" id="KW-1185">Reference proteome</keyword>
<feature type="transmembrane region" description="Helical" evidence="1">
    <location>
        <begin position="87"/>
        <end position="111"/>
    </location>
</feature>
<sequence>MSTRNTAAAPAAAAGQDGARLLRASLRVDGWGTAAFGVVMLAGGGWLSGPLGLPATWFVPIGIVMLAGGVALGLIARRPRVQSGAAVAAITANVLSGAVILPLAVAGVLPLTNQGTAFMVVGALWVLTFAALTAVGLRRATAASR</sequence>
<feature type="transmembrane region" description="Helical" evidence="1">
    <location>
        <begin position="55"/>
        <end position="75"/>
    </location>
</feature>
<keyword evidence="1" id="KW-1133">Transmembrane helix</keyword>
<organism evidence="2 3">
    <name type="scientific">Goodfellowiella coeruleoviolacea</name>
    <dbReference type="NCBI Taxonomy" id="334858"/>
    <lineage>
        <taxon>Bacteria</taxon>
        <taxon>Bacillati</taxon>
        <taxon>Actinomycetota</taxon>
        <taxon>Actinomycetes</taxon>
        <taxon>Pseudonocardiales</taxon>
        <taxon>Pseudonocardiaceae</taxon>
        <taxon>Goodfellowiella</taxon>
    </lineage>
</organism>
<proteinExistence type="predicted"/>
<evidence type="ECO:0000313" key="3">
    <source>
        <dbReference type="Proteomes" id="UP001206128"/>
    </source>
</evidence>
<evidence type="ECO:0000256" key="1">
    <source>
        <dbReference type="SAM" id="Phobius"/>
    </source>
</evidence>
<dbReference type="EMBL" id="JAMTCK010000002">
    <property type="protein sequence ID" value="MCP2164014.1"/>
    <property type="molecule type" value="Genomic_DNA"/>
</dbReference>
<protein>
    <submittedName>
        <fullName evidence="2">Uncharacterized protein</fullName>
    </submittedName>
</protein>
<dbReference type="RefSeq" id="WP_253767266.1">
    <property type="nucleotide sequence ID" value="NZ_JAMTCK010000002.1"/>
</dbReference>
<keyword evidence="1" id="KW-0472">Membrane</keyword>
<reference evidence="2" key="1">
    <citation type="submission" date="2022-06" db="EMBL/GenBank/DDBJ databases">
        <title>Genomic Encyclopedia of Archaeal and Bacterial Type Strains, Phase II (KMG-II): from individual species to whole genera.</title>
        <authorList>
            <person name="Goeker M."/>
        </authorList>
    </citation>
    <scope>NUCLEOTIDE SEQUENCE</scope>
    <source>
        <strain evidence="2">DSM 43935</strain>
    </source>
</reference>
<feature type="transmembrane region" description="Helical" evidence="1">
    <location>
        <begin position="117"/>
        <end position="137"/>
    </location>
</feature>